<feature type="non-terminal residue" evidence="8">
    <location>
        <position position="1"/>
    </location>
</feature>
<dbReference type="CDD" id="cd00637">
    <property type="entry name" value="7tm_classA_rhodopsin-like"/>
    <property type="match status" value="1"/>
</dbReference>
<dbReference type="PhylomeDB" id="A7SMQ5"/>
<protein>
    <recommendedName>
        <fullName evidence="7">G-protein coupled receptors family 1 profile domain-containing protein</fullName>
    </recommendedName>
</protein>
<accession>A7SMQ5</accession>
<proteinExistence type="inferred from homology"/>
<dbReference type="PANTHER" id="PTHR45698:SF1">
    <property type="entry name" value="TRACE AMINE-ASSOCIATED RECEPTOR 13C-LIKE"/>
    <property type="match status" value="1"/>
</dbReference>
<dbReference type="PROSITE" id="PS00237">
    <property type="entry name" value="G_PROTEIN_RECEP_F1_1"/>
    <property type="match status" value="1"/>
</dbReference>
<dbReference type="Proteomes" id="UP000001593">
    <property type="component" value="Unassembled WGS sequence"/>
</dbReference>
<evidence type="ECO:0000256" key="4">
    <source>
        <dbReference type="ARBA" id="ARBA00023136"/>
    </source>
</evidence>
<dbReference type="KEGG" id="nve:5506405"/>
<dbReference type="InterPro" id="IPR000276">
    <property type="entry name" value="GPCR_Rhodpsn"/>
</dbReference>
<evidence type="ECO:0000313" key="8">
    <source>
        <dbReference type="EMBL" id="EDO35028.1"/>
    </source>
</evidence>
<evidence type="ECO:0000256" key="5">
    <source>
        <dbReference type="RuleBase" id="RU000688"/>
    </source>
</evidence>
<name>A7SMQ5_NEMVE</name>
<evidence type="ECO:0000256" key="2">
    <source>
        <dbReference type="ARBA" id="ARBA00022692"/>
    </source>
</evidence>
<dbReference type="STRING" id="45351.A7SMQ5"/>
<feature type="domain" description="G-protein coupled receptors family 1 profile" evidence="7">
    <location>
        <begin position="2"/>
        <end position="259"/>
    </location>
</feature>
<evidence type="ECO:0000256" key="6">
    <source>
        <dbReference type="SAM" id="Phobius"/>
    </source>
</evidence>
<dbReference type="OMA" id="THEDCTH"/>
<sequence>VGNLLICYVVCTHKPMRTPMNYLLLNLAISDIVLLMFFSPNFVFGAYFTHPGGKLGDILCASVTGESLAWTGGYASAFSLTIIAIERYYAVVKPTHAKKAFTMRRLKLFVLFCWLLALSWNSVGFAVKRFDQVNMNCFMLWPDTVSFKIYSTMSLVVFGLVPGLLMCGLYSKIIYVLWINKLRHNLTCLTTERRFKLHRKKATKMAIVVSLVYLVSWIPELTVFNLIAYKPWLIRDIVTTYQVTVAMVMINSAVNPVIY</sequence>
<keyword evidence="5" id="KW-0675">Receptor</keyword>
<dbReference type="FunCoup" id="A7SMQ5">
    <property type="interactions" value="203"/>
</dbReference>
<organism evidence="8 9">
    <name type="scientific">Nematostella vectensis</name>
    <name type="common">Starlet sea anemone</name>
    <dbReference type="NCBI Taxonomy" id="45351"/>
    <lineage>
        <taxon>Eukaryota</taxon>
        <taxon>Metazoa</taxon>
        <taxon>Cnidaria</taxon>
        <taxon>Anthozoa</taxon>
        <taxon>Hexacorallia</taxon>
        <taxon>Actiniaria</taxon>
        <taxon>Edwardsiidae</taxon>
        <taxon>Nematostella</taxon>
    </lineage>
</organism>
<keyword evidence="9" id="KW-1185">Reference proteome</keyword>
<dbReference type="GO" id="GO:0004930">
    <property type="term" value="F:G protein-coupled receptor activity"/>
    <property type="evidence" value="ECO:0000318"/>
    <property type="project" value="GO_Central"/>
</dbReference>
<evidence type="ECO:0000259" key="7">
    <source>
        <dbReference type="PROSITE" id="PS50262"/>
    </source>
</evidence>
<dbReference type="GO" id="GO:0032870">
    <property type="term" value="P:cellular response to hormone stimulus"/>
    <property type="evidence" value="ECO:0000318"/>
    <property type="project" value="GO_Central"/>
</dbReference>
<dbReference type="InParanoid" id="A7SMQ5"/>
<dbReference type="FunFam" id="1.20.1070.10:FF:000368">
    <property type="entry name" value="Predicted protein"/>
    <property type="match status" value="1"/>
</dbReference>
<keyword evidence="3 6" id="KW-1133">Transmembrane helix</keyword>
<dbReference type="Gene3D" id="1.20.1070.10">
    <property type="entry name" value="Rhodopsin 7-helix transmembrane proteins"/>
    <property type="match status" value="1"/>
</dbReference>
<dbReference type="InterPro" id="IPR017452">
    <property type="entry name" value="GPCR_Rhodpsn_7TM"/>
</dbReference>
<reference evidence="8 9" key="1">
    <citation type="journal article" date="2007" name="Science">
        <title>Sea anemone genome reveals ancestral eumetazoan gene repertoire and genomic organization.</title>
        <authorList>
            <person name="Putnam N.H."/>
            <person name="Srivastava M."/>
            <person name="Hellsten U."/>
            <person name="Dirks B."/>
            <person name="Chapman J."/>
            <person name="Salamov A."/>
            <person name="Terry A."/>
            <person name="Shapiro H."/>
            <person name="Lindquist E."/>
            <person name="Kapitonov V.V."/>
            <person name="Jurka J."/>
            <person name="Genikhovich G."/>
            <person name="Grigoriev I.V."/>
            <person name="Lucas S.M."/>
            <person name="Steele R.E."/>
            <person name="Finnerty J.R."/>
            <person name="Technau U."/>
            <person name="Martindale M.Q."/>
            <person name="Rokhsar D.S."/>
        </authorList>
    </citation>
    <scope>NUCLEOTIDE SEQUENCE [LARGE SCALE GENOMIC DNA]</scope>
    <source>
        <strain evidence="9">CH2 X CH6</strain>
    </source>
</reference>
<dbReference type="GO" id="GO:0005886">
    <property type="term" value="C:plasma membrane"/>
    <property type="evidence" value="ECO:0000318"/>
    <property type="project" value="GO_Central"/>
</dbReference>
<feature type="transmembrane region" description="Helical" evidence="6">
    <location>
        <begin position="68"/>
        <end position="85"/>
    </location>
</feature>
<comment type="similarity">
    <text evidence="5">Belongs to the G-protein coupled receptor 1 family.</text>
</comment>
<feature type="transmembrane region" description="Helical" evidence="6">
    <location>
        <begin position="202"/>
        <end position="219"/>
    </location>
</feature>
<feature type="transmembrane region" description="Helical" evidence="6">
    <location>
        <begin position="147"/>
        <end position="171"/>
    </location>
</feature>
<keyword evidence="2 5" id="KW-0812">Transmembrane</keyword>
<evidence type="ECO:0000256" key="1">
    <source>
        <dbReference type="ARBA" id="ARBA00004370"/>
    </source>
</evidence>
<dbReference type="HOGENOM" id="CLU_009579_6_0_1"/>
<gene>
    <name evidence="8" type="ORF">NEMVEDRAFT_v1g123963</name>
</gene>
<feature type="non-terminal residue" evidence="8">
    <location>
        <position position="259"/>
    </location>
</feature>
<keyword evidence="5" id="KW-0807">Transducer</keyword>
<feature type="transmembrane region" description="Helical" evidence="6">
    <location>
        <begin position="23"/>
        <end position="48"/>
    </location>
</feature>
<dbReference type="AlphaFoldDB" id="A7SMQ5"/>
<evidence type="ECO:0000313" key="9">
    <source>
        <dbReference type="Proteomes" id="UP000001593"/>
    </source>
</evidence>
<evidence type="ECO:0000256" key="3">
    <source>
        <dbReference type="ARBA" id="ARBA00022989"/>
    </source>
</evidence>
<comment type="subcellular location">
    <subcellularLocation>
        <location evidence="1">Membrane</location>
    </subcellularLocation>
</comment>
<keyword evidence="4 6" id="KW-0472">Membrane</keyword>
<dbReference type="eggNOG" id="KOG3656">
    <property type="taxonomic scope" value="Eukaryota"/>
</dbReference>
<dbReference type="PROSITE" id="PS50262">
    <property type="entry name" value="G_PROTEIN_RECEP_F1_2"/>
    <property type="match status" value="1"/>
</dbReference>
<dbReference type="Pfam" id="PF00001">
    <property type="entry name" value="7tm_1"/>
    <property type="match status" value="1"/>
</dbReference>
<feature type="transmembrane region" description="Helical" evidence="6">
    <location>
        <begin position="239"/>
        <end position="258"/>
    </location>
</feature>
<dbReference type="GO" id="GO:0007186">
    <property type="term" value="P:G protein-coupled receptor signaling pathway"/>
    <property type="evidence" value="ECO:0000318"/>
    <property type="project" value="GO_Central"/>
</dbReference>
<dbReference type="PANTHER" id="PTHR45698">
    <property type="entry name" value="TRACE AMINE-ASSOCIATED RECEPTOR 19N-RELATED"/>
    <property type="match status" value="1"/>
</dbReference>
<dbReference type="SUPFAM" id="SSF81321">
    <property type="entry name" value="Family A G protein-coupled receptor-like"/>
    <property type="match status" value="1"/>
</dbReference>
<keyword evidence="5" id="KW-0297">G-protein coupled receptor</keyword>
<dbReference type="PRINTS" id="PR00237">
    <property type="entry name" value="GPCRRHODOPSN"/>
</dbReference>
<dbReference type="EMBL" id="DS469711">
    <property type="protein sequence ID" value="EDO35028.1"/>
    <property type="molecule type" value="Genomic_DNA"/>
</dbReference>
<feature type="transmembrane region" description="Helical" evidence="6">
    <location>
        <begin position="106"/>
        <end position="127"/>
    </location>
</feature>